<accession>F8MD38</accession>
<dbReference type="RefSeq" id="XP_009848449.1">
    <property type="nucleotide sequence ID" value="XM_009850147.1"/>
</dbReference>
<dbReference type="GeneID" id="20822939"/>
<gene>
    <name evidence="1" type="ORF">NEUTE1DRAFT_116084</name>
</gene>
<proteinExistence type="predicted"/>
<keyword evidence="2" id="KW-1185">Reference proteome</keyword>
<sequence length="61" mass="7294">MATDMGFLRLSDCYRREASTRIDEDKPDKRVTMKTTLDMAWHGRAIRWNDYSTELRSFNSF</sequence>
<dbReference type="AlphaFoldDB" id="F8MD38"/>
<reference evidence="2" key="1">
    <citation type="journal article" date="2011" name="Genetics">
        <title>Massive changes in genome architecture accompany the transition to self-fertility in the filamentous fungus Neurospora tetrasperma.</title>
        <authorList>
            <person name="Ellison C.E."/>
            <person name="Stajich J.E."/>
            <person name="Jacobson D.J."/>
            <person name="Natvig D.O."/>
            <person name="Lapidus A."/>
            <person name="Foster B."/>
            <person name="Aerts A."/>
            <person name="Riley R."/>
            <person name="Lindquist E.A."/>
            <person name="Grigoriev I.V."/>
            <person name="Taylor J.W."/>
        </authorList>
    </citation>
    <scope>NUCLEOTIDE SEQUENCE [LARGE SCALE GENOMIC DNA]</scope>
    <source>
        <strain evidence="2">FGSC 2508 / P0657</strain>
    </source>
</reference>
<evidence type="ECO:0000313" key="1">
    <source>
        <dbReference type="EMBL" id="EGO61383.1"/>
    </source>
</evidence>
<dbReference type="EMBL" id="GL891302">
    <property type="protein sequence ID" value="EGO61383.1"/>
    <property type="molecule type" value="Genomic_DNA"/>
</dbReference>
<dbReference type="Proteomes" id="UP000008065">
    <property type="component" value="Unassembled WGS sequence"/>
</dbReference>
<protein>
    <submittedName>
        <fullName evidence="1">Uncharacterized protein</fullName>
    </submittedName>
</protein>
<dbReference type="KEGG" id="nte:NEUTE1DRAFT116084"/>
<name>F8MD38_NEUT8</name>
<dbReference type="VEuPathDB" id="FungiDB:NEUTE1DRAFT_116084"/>
<evidence type="ECO:0000313" key="2">
    <source>
        <dbReference type="Proteomes" id="UP000008065"/>
    </source>
</evidence>
<organism evidence="1 2">
    <name type="scientific">Neurospora tetrasperma (strain FGSC 2508 / ATCC MYA-4615 / P0657)</name>
    <dbReference type="NCBI Taxonomy" id="510951"/>
    <lineage>
        <taxon>Eukaryota</taxon>
        <taxon>Fungi</taxon>
        <taxon>Dikarya</taxon>
        <taxon>Ascomycota</taxon>
        <taxon>Pezizomycotina</taxon>
        <taxon>Sordariomycetes</taxon>
        <taxon>Sordariomycetidae</taxon>
        <taxon>Sordariales</taxon>
        <taxon>Sordariaceae</taxon>
        <taxon>Neurospora</taxon>
    </lineage>
</organism>
<dbReference type="HOGENOM" id="CLU_2923188_0_0_1"/>